<protein>
    <submittedName>
        <fullName evidence="1">Uncharacterized protein</fullName>
    </submittedName>
</protein>
<organism evidence="1 2">
    <name type="scientific">Aspergillus melleus</name>
    <dbReference type="NCBI Taxonomy" id="138277"/>
    <lineage>
        <taxon>Eukaryota</taxon>
        <taxon>Fungi</taxon>
        <taxon>Dikarya</taxon>
        <taxon>Ascomycota</taxon>
        <taxon>Pezizomycotina</taxon>
        <taxon>Eurotiomycetes</taxon>
        <taxon>Eurotiomycetidae</taxon>
        <taxon>Eurotiales</taxon>
        <taxon>Aspergillaceae</taxon>
        <taxon>Aspergillus</taxon>
        <taxon>Aspergillus subgen. Circumdati</taxon>
    </lineage>
</organism>
<accession>A0ACC3AR77</accession>
<dbReference type="Proteomes" id="UP001177260">
    <property type="component" value="Unassembled WGS sequence"/>
</dbReference>
<evidence type="ECO:0000313" key="2">
    <source>
        <dbReference type="Proteomes" id="UP001177260"/>
    </source>
</evidence>
<sequence length="257" mass="28160">MGMYLRTGSQVRLLFLSAFSRGLSSSLNMSEIAQKADGQKMRVLCLHGIGTNCEIFEAQTAALRYQLGHAFDFEFIGGEHPWPAARGIAEVFGRDEVCYSYFDGTPAGALSAVEDLADYVAENGPFEAVMGFSLGATLAVTFLLNMNKLGFAESPFKFAVLICTCLPCDWDALQAGKLEFLDPTQVPAPMKIPTIHCWSPEDMEYPGESRLVVEMCDASTRVNLQHSAAHNPPTQPREVHELAQAILDMSKITTQVQ</sequence>
<name>A0ACC3AR77_9EURO</name>
<dbReference type="EMBL" id="JAOPJF010000087">
    <property type="protein sequence ID" value="KAK1140233.1"/>
    <property type="molecule type" value="Genomic_DNA"/>
</dbReference>
<gene>
    <name evidence="1" type="ORF">N8T08_010530</name>
</gene>
<keyword evidence="2" id="KW-1185">Reference proteome</keyword>
<reference evidence="1 2" key="1">
    <citation type="journal article" date="2023" name="ACS Omega">
        <title>Identification of the Neoaspergillic Acid Biosynthesis Gene Cluster by Establishing an In Vitro CRISPR-Ribonucleoprotein Genetic System in Aspergillus melleus.</title>
        <authorList>
            <person name="Yuan B."/>
            <person name="Grau M.F."/>
            <person name="Murata R.M."/>
            <person name="Torok T."/>
            <person name="Venkateswaran K."/>
            <person name="Stajich J.E."/>
            <person name="Wang C.C.C."/>
        </authorList>
    </citation>
    <scope>NUCLEOTIDE SEQUENCE [LARGE SCALE GENOMIC DNA]</scope>
    <source>
        <strain evidence="1 2">IMV 1140</strain>
    </source>
</reference>
<comment type="caution">
    <text evidence="1">The sequence shown here is derived from an EMBL/GenBank/DDBJ whole genome shotgun (WGS) entry which is preliminary data.</text>
</comment>
<proteinExistence type="predicted"/>
<evidence type="ECO:0000313" key="1">
    <source>
        <dbReference type="EMBL" id="KAK1140233.1"/>
    </source>
</evidence>